<dbReference type="Proteomes" id="UP000467840">
    <property type="component" value="Chromosome 11"/>
</dbReference>
<feature type="region of interest" description="Disordered" evidence="1">
    <location>
        <begin position="177"/>
        <end position="216"/>
    </location>
</feature>
<reference evidence="2 3" key="1">
    <citation type="journal article" date="2020" name="Mol. Plant">
        <title>The Chromosome-Based Rubber Tree Genome Provides New Insights into Spurge Genome Evolution and Rubber Biosynthesis.</title>
        <authorList>
            <person name="Liu J."/>
            <person name="Shi C."/>
            <person name="Shi C.C."/>
            <person name="Li W."/>
            <person name="Zhang Q.J."/>
            <person name="Zhang Y."/>
            <person name="Li K."/>
            <person name="Lu H.F."/>
            <person name="Shi C."/>
            <person name="Zhu S.T."/>
            <person name="Xiao Z.Y."/>
            <person name="Nan H."/>
            <person name="Yue Y."/>
            <person name="Zhu X.G."/>
            <person name="Wu Y."/>
            <person name="Hong X.N."/>
            <person name="Fan G.Y."/>
            <person name="Tong Y."/>
            <person name="Zhang D."/>
            <person name="Mao C.L."/>
            <person name="Liu Y.L."/>
            <person name="Hao S.J."/>
            <person name="Liu W.Q."/>
            <person name="Lv M.Q."/>
            <person name="Zhang H.B."/>
            <person name="Liu Y."/>
            <person name="Hu-Tang G.R."/>
            <person name="Wang J.P."/>
            <person name="Wang J.H."/>
            <person name="Sun Y.H."/>
            <person name="Ni S.B."/>
            <person name="Chen W.B."/>
            <person name="Zhang X.C."/>
            <person name="Jiao Y.N."/>
            <person name="Eichler E.E."/>
            <person name="Li G.H."/>
            <person name="Liu X."/>
            <person name="Gao L.Z."/>
        </authorList>
    </citation>
    <scope>NUCLEOTIDE SEQUENCE [LARGE SCALE GENOMIC DNA]</scope>
    <source>
        <strain evidence="3">cv. GT1</strain>
        <tissue evidence="2">Leaf</tissue>
    </source>
</reference>
<dbReference type="AlphaFoldDB" id="A0A6A6NEF9"/>
<evidence type="ECO:0000313" key="2">
    <source>
        <dbReference type="EMBL" id="KAF2323479.1"/>
    </source>
</evidence>
<evidence type="ECO:0000313" key="3">
    <source>
        <dbReference type="Proteomes" id="UP000467840"/>
    </source>
</evidence>
<gene>
    <name evidence="2" type="ORF">GH714_035690</name>
</gene>
<organism evidence="2 3">
    <name type="scientific">Hevea brasiliensis</name>
    <name type="common">Para rubber tree</name>
    <name type="synonym">Siphonia brasiliensis</name>
    <dbReference type="NCBI Taxonomy" id="3981"/>
    <lineage>
        <taxon>Eukaryota</taxon>
        <taxon>Viridiplantae</taxon>
        <taxon>Streptophyta</taxon>
        <taxon>Embryophyta</taxon>
        <taxon>Tracheophyta</taxon>
        <taxon>Spermatophyta</taxon>
        <taxon>Magnoliopsida</taxon>
        <taxon>eudicotyledons</taxon>
        <taxon>Gunneridae</taxon>
        <taxon>Pentapetalae</taxon>
        <taxon>rosids</taxon>
        <taxon>fabids</taxon>
        <taxon>Malpighiales</taxon>
        <taxon>Euphorbiaceae</taxon>
        <taxon>Crotonoideae</taxon>
        <taxon>Micrandreae</taxon>
        <taxon>Hevea</taxon>
    </lineage>
</organism>
<accession>A0A6A6NEF9</accession>
<keyword evidence="3" id="KW-1185">Reference proteome</keyword>
<proteinExistence type="predicted"/>
<comment type="caution">
    <text evidence="2">The sequence shown here is derived from an EMBL/GenBank/DDBJ whole genome shotgun (WGS) entry which is preliminary data.</text>
</comment>
<feature type="compositionally biased region" description="Polar residues" evidence="1">
    <location>
        <begin position="189"/>
        <end position="216"/>
    </location>
</feature>
<protein>
    <submittedName>
        <fullName evidence="2">Uncharacterized protein</fullName>
    </submittedName>
</protein>
<sequence length="339" mass="38773">MLQMATTLNEENVDELISLTQQLQCEDPVLELTIDNAQSRKVQDHILVGKLISDKRFSLNVIKTVLQKSWRIRSEFQSSLAIDKPLPTGFQNKRGDGSLYWVQLRDTQCQFREIFTRFSYLAPYLRAAAFNVLQSWKRDAKSMGDKEEFLMRALNVGLQEGNQTHCNVTSSQGPYQMALTEEPEPAPAKSTQDQIHSNGPSSSQLNPSTKVGSQTQWQTGQSKVEANCADVDIQPKEIQLQSRIPFDDLIFIATELFQSSPKRMRRPLGTWILPQLRILNFKLSGEVGRNELEIKMQDHQGSSSKKFLREHVRRLRLGQSLVKGIWLERNEAEVRKRST</sequence>
<name>A0A6A6NEF9_HEVBR</name>
<dbReference type="EMBL" id="JAAGAX010000002">
    <property type="protein sequence ID" value="KAF2323479.1"/>
    <property type="molecule type" value="Genomic_DNA"/>
</dbReference>
<evidence type="ECO:0000256" key="1">
    <source>
        <dbReference type="SAM" id="MobiDB-lite"/>
    </source>
</evidence>